<dbReference type="GO" id="GO:0016747">
    <property type="term" value="F:acyltransferase activity, transferring groups other than amino-acyl groups"/>
    <property type="evidence" value="ECO:0007669"/>
    <property type="project" value="InterPro"/>
</dbReference>
<dbReference type="Pfam" id="PF00583">
    <property type="entry name" value="Acetyltransf_1"/>
    <property type="match status" value="1"/>
</dbReference>
<name>A0A1I3B2S2_9LACT</name>
<dbReference type="AlphaFoldDB" id="A0A1I3B2S2"/>
<gene>
    <name evidence="4" type="ORF">SAMN04489868_10312</name>
</gene>
<dbReference type="RefSeq" id="WP_092091035.1">
    <property type="nucleotide sequence ID" value="NZ_FOQE01000003.1"/>
</dbReference>
<dbReference type="OrthoDB" id="5319888at2"/>
<dbReference type="SUPFAM" id="SSF55729">
    <property type="entry name" value="Acyl-CoA N-acyltransferases (Nat)"/>
    <property type="match status" value="1"/>
</dbReference>
<reference evidence="4 5" key="1">
    <citation type="submission" date="2016-10" db="EMBL/GenBank/DDBJ databases">
        <authorList>
            <person name="de Groot N.N."/>
        </authorList>
    </citation>
    <scope>NUCLEOTIDE SEQUENCE [LARGE SCALE GENOMIC DNA]</scope>
    <source>
        <strain evidence="4 5">DSM 27630</strain>
    </source>
</reference>
<evidence type="ECO:0000259" key="3">
    <source>
        <dbReference type="PROSITE" id="PS51186"/>
    </source>
</evidence>
<keyword evidence="5" id="KW-1185">Reference proteome</keyword>
<protein>
    <submittedName>
        <fullName evidence="4">Acetyltransferase (GNAT) family protein</fullName>
    </submittedName>
</protein>
<keyword evidence="1 4" id="KW-0808">Transferase</keyword>
<evidence type="ECO:0000256" key="2">
    <source>
        <dbReference type="ARBA" id="ARBA00023315"/>
    </source>
</evidence>
<feature type="domain" description="N-acetyltransferase" evidence="3">
    <location>
        <begin position="1"/>
        <end position="186"/>
    </location>
</feature>
<dbReference type="PANTHER" id="PTHR43420">
    <property type="entry name" value="ACETYLTRANSFERASE"/>
    <property type="match status" value="1"/>
</dbReference>
<dbReference type="CDD" id="cd04301">
    <property type="entry name" value="NAT_SF"/>
    <property type="match status" value="1"/>
</dbReference>
<accession>A0A1I3B2S2</accession>
<evidence type="ECO:0000256" key="1">
    <source>
        <dbReference type="ARBA" id="ARBA00022679"/>
    </source>
</evidence>
<organism evidence="4 5">
    <name type="scientific">Pisciglobus halotolerans</name>
    <dbReference type="NCBI Taxonomy" id="745365"/>
    <lineage>
        <taxon>Bacteria</taxon>
        <taxon>Bacillati</taxon>
        <taxon>Bacillota</taxon>
        <taxon>Bacilli</taxon>
        <taxon>Lactobacillales</taxon>
        <taxon>Carnobacteriaceae</taxon>
    </lineage>
</organism>
<evidence type="ECO:0000313" key="5">
    <source>
        <dbReference type="Proteomes" id="UP000198668"/>
    </source>
</evidence>
<dbReference type="EMBL" id="FOQE01000003">
    <property type="protein sequence ID" value="SFH55981.1"/>
    <property type="molecule type" value="Genomic_DNA"/>
</dbReference>
<dbReference type="PANTHER" id="PTHR43420:SF52">
    <property type="entry name" value="N-ACETYLTRANSFERASE YODP"/>
    <property type="match status" value="1"/>
</dbReference>
<dbReference type="InterPro" id="IPR050680">
    <property type="entry name" value="YpeA/RimI_acetyltransf"/>
</dbReference>
<keyword evidence="2" id="KW-0012">Acyltransferase</keyword>
<proteinExistence type="predicted"/>
<dbReference type="Gene3D" id="3.40.630.30">
    <property type="match status" value="1"/>
</dbReference>
<dbReference type="Proteomes" id="UP000198668">
    <property type="component" value="Unassembled WGS sequence"/>
</dbReference>
<dbReference type="InterPro" id="IPR016181">
    <property type="entry name" value="Acyl_CoA_acyltransferase"/>
</dbReference>
<dbReference type="PROSITE" id="PS51186">
    <property type="entry name" value="GNAT"/>
    <property type="match status" value="1"/>
</dbReference>
<evidence type="ECO:0000313" key="4">
    <source>
        <dbReference type="EMBL" id="SFH55981.1"/>
    </source>
</evidence>
<sequence length="189" mass="21735">MIRTANEQDSEALLQGILQTYRDMESPLIQEIPLEKLEEWINICMDKEDYRYRYENAQVAIRDGKVAGMVFGYKGELEKEQDQSFKALMEENGYGFLIADAFDLETHAGEWYLDLLLTDPAFRRQGVASELLESLPERALAAGETVIGLNCDQNNERAKRLYEKQGFKKVGEVLLGTHLYDHMEKSVMQ</sequence>
<dbReference type="InterPro" id="IPR000182">
    <property type="entry name" value="GNAT_dom"/>
</dbReference>